<organism evidence="2 3">
    <name type="scientific">Massarina eburnea CBS 473.64</name>
    <dbReference type="NCBI Taxonomy" id="1395130"/>
    <lineage>
        <taxon>Eukaryota</taxon>
        <taxon>Fungi</taxon>
        <taxon>Dikarya</taxon>
        <taxon>Ascomycota</taxon>
        <taxon>Pezizomycotina</taxon>
        <taxon>Dothideomycetes</taxon>
        <taxon>Pleosporomycetidae</taxon>
        <taxon>Pleosporales</taxon>
        <taxon>Massarineae</taxon>
        <taxon>Massarinaceae</taxon>
        <taxon>Massarina</taxon>
    </lineage>
</organism>
<gene>
    <name evidence="2" type="ORF">P280DRAFT_101246</name>
</gene>
<dbReference type="Proteomes" id="UP000799753">
    <property type="component" value="Unassembled WGS sequence"/>
</dbReference>
<evidence type="ECO:0000256" key="1">
    <source>
        <dbReference type="SAM" id="MobiDB-lite"/>
    </source>
</evidence>
<proteinExistence type="predicted"/>
<feature type="region of interest" description="Disordered" evidence="1">
    <location>
        <begin position="142"/>
        <end position="161"/>
    </location>
</feature>
<evidence type="ECO:0000313" key="3">
    <source>
        <dbReference type="Proteomes" id="UP000799753"/>
    </source>
</evidence>
<dbReference type="EMBL" id="MU006793">
    <property type="protein sequence ID" value="KAF2637365.1"/>
    <property type="molecule type" value="Genomic_DNA"/>
</dbReference>
<evidence type="ECO:0000313" key="2">
    <source>
        <dbReference type="EMBL" id="KAF2637365.1"/>
    </source>
</evidence>
<name>A0A6A6RQK4_9PLEO</name>
<keyword evidence="3" id="KW-1185">Reference proteome</keyword>
<reference evidence="2" key="1">
    <citation type="journal article" date="2020" name="Stud. Mycol.">
        <title>101 Dothideomycetes genomes: a test case for predicting lifestyles and emergence of pathogens.</title>
        <authorList>
            <person name="Haridas S."/>
            <person name="Albert R."/>
            <person name="Binder M."/>
            <person name="Bloem J."/>
            <person name="Labutti K."/>
            <person name="Salamov A."/>
            <person name="Andreopoulos B."/>
            <person name="Baker S."/>
            <person name="Barry K."/>
            <person name="Bills G."/>
            <person name="Bluhm B."/>
            <person name="Cannon C."/>
            <person name="Castanera R."/>
            <person name="Culley D."/>
            <person name="Daum C."/>
            <person name="Ezra D."/>
            <person name="Gonzalez J."/>
            <person name="Henrissat B."/>
            <person name="Kuo A."/>
            <person name="Liang C."/>
            <person name="Lipzen A."/>
            <person name="Lutzoni F."/>
            <person name="Magnuson J."/>
            <person name="Mondo S."/>
            <person name="Nolan M."/>
            <person name="Ohm R."/>
            <person name="Pangilinan J."/>
            <person name="Park H.-J."/>
            <person name="Ramirez L."/>
            <person name="Alfaro M."/>
            <person name="Sun H."/>
            <person name="Tritt A."/>
            <person name="Yoshinaga Y."/>
            <person name="Zwiers L.-H."/>
            <person name="Turgeon B."/>
            <person name="Goodwin S."/>
            <person name="Spatafora J."/>
            <person name="Crous P."/>
            <person name="Grigoriev I."/>
        </authorList>
    </citation>
    <scope>NUCLEOTIDE SEQUENCE</scope>
    <source>
        <strain evidence="2">CBS 473.64</strain>
    </source>
</reference>
<sequence length="174" mass="19494">MGLSYNGVVGCLSSYERHEQRNDMTILRASQLASFVLFASRPSEPRLITSSLVHFLYPQRVQTARNFEQLYLRSSGSHFAHPLDPYITTISLSRQRGSSIIIPRSIGYWDFVAIALQPPMTMCDGIFDGDSALASLQQTIPRVGGESPRGPHHRQQRGDGKLVKRIYPCGEPFN</sequence>
<accession>A0A6A6RQK4</accession>
<dbReference type="AlphaFoldDB" id="A0A6A6RQK4"/>
<protein>
    <submittedName>
        <fullName evidence="2">Uncharacterized protein</fullName>
    </submittedName>
</protein>